<gene>
    <name evidence="2" type="ORF">FMAN_13767</name>
</gene>
<dbReference type="Proteomes" id="UP000184255">
    <property type="component" value="Unassembled WGS sequence"/>
</dbReference>
<dbReference type="GeneID" id="65093016"/>
<evidence type="ECO:0000256" key="1">
    <source>
        <dbReference type="SAM" id="MobiDB-lite"/>
    </source>
</evidence>
<comment type="caution">
    <text evidence="2">The sequence shown here is derived from an EMBL/GenBank/DDBJ whole genome shotgun (WGS) entry which is preliminary data.</text>
</comment>
<organism evidence="2 3">
    <name type="scientific">Fusarium mangiferae</name>
    <name type="common">Mango malformation disease fungus</name>
    <dbReference type="NCBI Taxonomy" id="192010"/>
    <lineage>
        <taxon>Eukaryota</taxon>
        <taxon>Fungi</taxon>
        <taxon>Dikarya</taxon>
        <taxon>Ascomycota</taxon>
        <taxon>Pezizomycotina</taxon>
        <taxon>Sordariomycetes</taxon>
        <taxon>Hypocreomycetidae</taxon>
        <taxon>Hypocreales</taxon>
        <taxon>Nectriaceae</taxon>
        <taxon>Fusarium</taxon>
        <taxon>Fusarium fujikuroi species complex</taxon>
    </lineage>
</organism>
<dbReference type="VEuPathDB" id="FungiDB:FMAN_13767"/>
<feature type="region of interest" description="Disordered" evidence="1">
    <location>
        <begin position="1"/>
        <end position="23"/>
    </location>
</feature>
<dbReference type="RefSeq" id="XP_041683656.1">
    <property type="nucleotide sequence ID" value="XM_041833276.1"/>
</dbReference>
<feature type="compositionally biased region" description="Low complexity" evidence="1">
    <location>
        <begin position="159"/>
        <end position="174"/>
    </location>
</feature>
<protein>
    <submittedName>
        <fullName evidence="2">Uncharacterized protein</fullName>
    </submittedName>
</protein>
<feature type="region of interest" description="Disordered" evidence="1">
    <location>
        <begin position="155"/>
        <end position="183"/>
    </location>
</feature>
<evidence type="ECO:0000313" key="3">
    <source>
        <dbReference type="Proteomes" id="UP000184255"/>
    </source>
</evidence>
<sequence length="232" mass="24180">MASIGFPQQQQQQQQALPIQSASSPSVDSNLLSALATYITTGPDARSTTEQEIQEIAAQAISTPGGRAHLESILQSSDSIGHKAWKNKENANGTITVTKTTIELAIGVPNIKRSFTGKGYGVFVPGKAAIPMTSTSWAKGMQAMNSMSRASMSISRCTASSSMSPPSGSRTSPSCSPPSPSASPVASLPLIRTGSVQCDVISGDQKLVAQTLAFSSNHFRSLSLFLASCFAP</sequence>
<keyword evidence="3" id="KW-1185">Reference proteome</keyword>
<proteinExistence type="predicted"/>
<name>A0A1L7TI70_FUSMA</name>
<accession>A0A1L7TI70</accession>
<dbReference type="EMBL" id="FCQH01000007">
    <property type="protein sequence ID" value="CVK95843.1"/>
    <property type="molecule type" value="Genomic_DNA"/>
</dbReference>
<evidence type="ECO:0000313" key="2">
    <source>
        <dbReference type="EMBL" id="CVK95843.1"/>
    </source>
</evidence>
<dbReference type="AlphaFoldDB" id="A0A1L7TI70"/>
<reference evidence="3" key="1">
    <citation type="journal article" date="2016" name="Genome Biol. Evol.">
        <title>Comparative 'omics' of the Fusarium fujikuroi species complex highlights differences in genetic potential and metabolite synthesis.</title>
        <authorList>
            <person name="Niehaus E.-M."/>
            <person name="Muensterkoetter M."/>
            <person name="Proctor R.H."/>
            <person name="Brown D.W."/>
            <person name="Sharon A."/>
            <person name="Idan Y."/>
            <person name="Oren-Young L."/>
            <person name="Sieber C.M."/>
            <person name="Novak O."/>
            <person name="Pencik A."/>
            <person name="Tarkowska D."/>
            <person name="Hromadova K."/>
            <person name="Freeman S."/>
            <person name="Maymon M."/>
            <person name="Elazar M."/>
            <person name="Youssef S.A."/>
            <person name="El-Shabrawy E.S.M."/>
            <person name="Shalaby A.B.A."/>
            <person name="Houterman P."/>
            <person name="Brock N.L."/>
            <person name="Burkhardt I."/>
            <person name="Tsavkelova E.A."/>
            <person name="Dickschat J.S."/>
            <person name="Galuszka P."/>
            <person name="Gueldener U."/>
            <person name="Tudzynski B."/>
        </authorList>
    </citation>
    <scope>NUCLEOTIDE SEQUENCE [LARGE SCALE GENOMIC DNA]</scope>
    <source>
        <strain evidence="3">MRC7560</strain>
    </source>
</reference>